<dbReference type="PANTHER" id="PTHR42856">
    <property type="entry name" value="ACYL-COENZYME A THIOESTERASE PAAI"/>
    <property type="match status" value="1"/>
</dbReference>
<comment type="caution">
    <text evidence="3">The sequence shown here is derived from an EMBL/GenBank/DDBJ whole genome shotgun (WGS) entry which is preliminary data.</text>
</comment>
<dbReference type="Gene3D" id="3.10.129.10">
    <property type="entry name" value="Hotdog Thioesterase"/>
    <property type="match status" value="1"/>
</dbReference>
<reference evidence="4" key="1">
    <citation type="journal article" date="2019" name="Int. J. Syst. Evol. Microbiol.">
        <title>The Global Catalogue of Microorganisms (GCM) 10K type strain sequencing project: providing services to taxonomists for standard genome sequencing and annotation.</title>
        <authorList>
            <consortium name="The Broad Institute Genomics Platform"/>
            <consortium name="The Broad Institute Genome Sequencing Center for Infectious Disease"/>
            <person name="Wu L."/>
            <person name="Ma J."/>
        </authorList>
    </citation>
    <scope>NUCLEOTIDE SEQUENCE [LARGE SCALE GENOMIC DNA]</scope>
    <source>
        <strain evidence="4">TISTR 1571</strain>
    </source>
</reference>
<dbReference type="RefSeq" id="WP_377328882.1">
    <property type="nucleotide sequence ID" value="NZ_JBHUMZ010000021.1"/>
</dbReference>
<dbReference type="InterPro" id="IPR003736">
    <property type="entry name" value="PAAI_dom"/>
</dbReference>
<organism evidence="3 4">
    <name type="scientific">Piscibacillus salipiscarius</name>
    <dbReference type="NCBI Taxonomy" id="299480"/>
    <lineage>
        <taxon>Bacteria</taxon>
        <taxon>Bacillati</taxon>
        <taxon>Bacillota</taxon>
        <taxon>Bacilli</taxon>
        <taxon>Bacillales</taxon>
        <taxon>Bacillaceae</taxon>
        <taxon>Piscibacillus</taxon>
    </lineage>
</organism>
<dbReference type="SUPFAM" id="SSF54637">
    <property type="entry name" value="Thioesterase/thiol ester dehydrase-isomerase"/>
    <property type="match status" value="1"/>
</dbReference>
<evidence type="ECO:0000313" key="3">
    <source>
        <dbReference type="EMBL" id="MFD2639085.1"/>
    </source>
</evidence>
<dbReference type="Pfam" id="PF03061">
    <property type="entry name" value="4HBT"/>
    <property type="match status" value="1"/>
</dbReference>
<keyword evidence="4" id="KW-1185">Reference proteome</keyword>
<dbReference type="PANTHER" id="PTHR42856:SF1">
    <property type="entry name" value="ACYL-COENZYME A THIOESTERASE PAAI"/>
    <property type="match status" value="1"/>
</dbReference>
<sequence length="133" mass="14875">MEVNPFIREGFEKSPFWNFVGLELHEANPGNVKLKLPIKNEFTNVRETVHGGVLVSMVDTTMGFTCKSLGFDEVVTLQLNTNFIKSVLEGTLFSEGKIISRTRTTAIVEGQIFDEQGELLVHANGTFKLIKKD</sequence>
<keyword evidence="1 3" id="KW-0378">Hydrolase</keyword>
<dbReference type="Proteomes" id="UP001597452">
    <property type="component" value="Unassembled WGS sequence"/>
</dbReference>
<evidence type="ECO:0000259" key="2">
    <source>
        <dbReference type="Pfam" id="PF03061"/>
    </source>
</evidence>
<proteinExistence type="predicted"/>
<evidence type="ECO:0000256" key="1">
    <source>
        <dbReference type="ARBA" id="ARBA00022801"/>
    </source>
</evidence>
<evidence type="ECO:0000313" key="4">
    <source>
        <dbReference type="Proteomes" id="UP001597452"/>
    </source>
</evidence>
<dbReference type="InterPro" id="IPR029069">
    <property type="entry name" value="HotDog_dom_sf"/>
</dbReference>
<dbReference type="EC" id="3.1.2.-" evidence="3"/>
<dbReference type="InterPro" id="IPR052723">
    <property type="entry name" value="Acyl-CoA_thioesterase_PaaI"/>
</dbReference>
<dbReference type="NCBIfam" id="TIGR00369">
    <property type="entry name" value="unchar_dom_1"/>
    <property type="match status" value="1"/>
</dbReference>
<protein>
    <submittedName>
        <fullName evidence="3">PaaI family thioesterase</fullName>
        <ecNumber evidence="3">3.1.2.-</ecNumber>
    </submittedName>
</protein>
<dbReference type="CDD" id="cd03443">
    <property type="entry name" value="PaaI_thioesterase"/>
    <property type="match status" value="1"/>
</dbReference>
<dbReference type="EMBL" id="JBHUMZ010000021">
    <property type="protein sequence ID" value="MFD2639085.1"/>
    <property type="molecule type" value="Genomic_DNA"/>
</dbReference>
<accession>A0ABW5QBS5</accession>
<dbReference type="GO" id="GO:0016787">
    <property type="term" value="F:hydrolase activity"/>
    <property type="evidence" value="ECO:0007669"/>
    <property type="project" value="UniProtKB-KW"/>
</dbReference>
<feature type="domain" description="Thioesterase" evidence="2">
    <location>
        <begin position="48"/>
        <end position="119"/>
    </location>
</feature>
<name>A0ABW5QBS5_9BACI</name>
<dbReference type="InterPro" id="IPR006683">
    <property type="entry name" value="Thioestr_dom"/>
</dbReference>
<gene>
    <name evidence="3" type="ORF">ACFSW4_09440</name>
</gene>